<dbReference type="NCBIfam" id="TIGR01730">
    <property type="entry name" value="RND_mfp"/>
    <property type="match status" value="1"/>
</dbReference>
<dbReference type="Proteomes" id="UP000282060">
    <property type="component" value="Unassembled WGS sequence"/>
</dbReference>
<dbReference type="Gene3D" id="2.40.30.170">
    <property type="match status" value="1"/>
</dbReference>
<dbReference type="Gene3D" id="1.10.287.470">
    <property type="entry name" value="Helix hairpin bin"/>
    <property type="match status" value="1"/>
</dbReference>
<name>A0A431WFH3_9GAMM</name>
<accession>A0A431WFH3</accession>
<evidence type="ECO:0000313" key="3">
    <source>
        <dbReference type="EMBL" id="RTR34155.1"/>
    </source>
</evidence>
<dbReference type="PANTHER" id="PTHR30469">
    <property type="entry name" value="MULTIDRUG RESISTANCE PROTEIN MDTA"/>
    <property type="match status" value="1"/>
</dbReference>
<proteinExistence type="inferred from homology"/>
<evidence type="ECO:0000256" key="1">
    <source>
        <dbReference type="ARBA" id="ARBA00009477"/>
    </source>
</evidence>
<dbReference type="Gene3D" id="2.40.50.100">
    <property type="match status" value="1"/>
</dbReference>
<comment type="caution">
    <text evidence="3">The sequence shown here is derived from an EMBL/GenBank/DDBJ whole genome shotgun (WGS) entry which is preliminary data.</text>
</comment>
<dbReference type="InterPro" id="IPR006143">
    <property type="entry name" value="RND_pump_MFP"/>
</dbReference>
<dbReference type="OrthoDB" id="9781888at2"/>
<organism evidence="3 4">
    <name type="scientific">Shewanella atlantica</name>
    <dbReference type="NCBI Taxonomy" id="271099"/>
    <lineage>
        <taxon>Bacteria</taxon>
        <taxon>Pseudomonadati</taxon>
        <taxon>Pseudomonadota</taxon>
        <taxon>Gammaproteobacteria</taxon>
        <taxon>Alteromonadales</taxon>
        <taxon>Shewanellaceae</taxon>
        <taxon>Shewanella</taxon>
    </lineage>
</organism>
<evidence type="ECO:0000313" key="4">
    <source>
        <dbReference type="Proteomes" id="UP000282060"/>
    </source>
</evidence>
<reference evidence="3 4" key="1">
    <citation type="submission" date="2018-12" db="EMBL/GenBank/DDBJ databases">
        <authorList>
            <person name="Yu L."/>
        </authorList>
    </citation>
    <scope>NUCLEOTIDE SEQUENCE [LARGE SCALE GENOMIC DNA]</scope>
    <source>
        <strain evidence="3 4">HAW-EB5</strain>
    </source>
</reference>
<sequence length="393" mass="43999">MTSNCNANANNLLKRGKLFHNNRQNFMPVVLISIASMVSFIIHATAPTPAVRPDARQAINVNTMQVDEQMFTPSYKAYGTVIAKNTLTLTAQVDGQLTYLARNVIQGGRLGVGENIFQQDTSDLQAVLAQRQAEVEIATARLALELGEQRIAEKDYQMMLKDFEENEWQLDLELLLRKPQLSQAKAQLDIAHNALDIAKKELSRAQWLSDKHYFVESKQVSQGDYLIKGDEIAKLVELNQLRVPIYLPRELASDVQVGQKVSLYQPDTKRAVNAHISHIFPMLDNKIHLQKVFAEYTPSPGDPSSLIIGDFVEAQLLFPPIANTLRVPLSAIDSDHIWLVSANKTLKKKPVSILFQDESTAVIHNVLSDNEQLITNKMHSPQANLNVHLVEAI</sequence>
<feature type="transmembrane region" description="Helical" evidence="2">
    <location>
        <begin position="25"/>
        <end position="46"/>
    </location>
</feature>
<keyword evidence="2" id="KW-0472">Membrane</keyword>
<dbReference type="GO" id="GO:0015562">
    <property type="term" value="F:efflux transmembrane transporter activity"/>
    <property type="evidence" value="ECO:0007669"/>
    <property type="project" value="TreeGrafter"/>
</dbReference>
<dbReference type="EMBL" id="RXNV01000001">
    <property type="protein sequence ID" value="RTR34155.1"/>
    <property type="molecule type" value="Genomic_DNA"/>
</dbReference>
<keyword evidence="2" id="KW-0812">Transmembrane</keyword>
<comment type="similarity">
    <text evidence="1">Belongs to the membrane fusion protein (MFP) (TC 8.A.1) family.</text>
</comment>
<dbReference type="AlphaFoldDB" id="A0A431WFH3"/>
<keyword evidence="4" id="KW-1185">Reference proteome</keyword>
<keyword evidence="2" id="KW-1133">Transmembrane helix</keyword>
<dbReference type="GO" id="GO:1990281">
    <property type="term" value="C:efflux pump complex"/>
    <property type="evidence" value="ECO:0007669"/>
    <property type="project" value="TreeGrafter"/>
</dbReference>
<protein>
    <submittedName>
        <fullName evidence="3">Efflux RND transporter periplasmic adaptor subunit</fullName>
    </submittedName>
</protein>
<dbReference type="SUPFAM" id="SSF111369">
    <property type="entry name" value="HlyD-like secretion proteins"/>
    <property type="match status" value="1"/>
</dbReference>
<gene>
    <name evidence="3" type="ORF">EKG39_00275</name>
</gene>
<evidence type="ECO:0000256" key="2">
    <source>
        <dbReference type="SAM" id="Phobius"/>
    </source>
</evidence>